<accession>A0A6M3J838</accession>
<dbReference type="AlphaFoldDB" id="A0A6M3J838"/>
<sequence>MGELILAEQGTASVPAATMVTLYDDGIGGLYKSSDDPSGVSCFGEYNIYRLGANGTAIGPGIADFYGPNSAIALGSGGVYMLEFYCWYTKTVAGAVTFTVTNTAVNTNMAASCIHSAGTGIQAMVSPLVCGSVTQTTATMAFMPTPSITTAVNNYAYINVVQEGSASTNVRLRATEGTGTITPLRGSYYTCRRLAAGTSVGTFVA</sequence>
<reference evidence="1" key="1">
    <citation type="submission" date="2020-03" db="EMBL/GenBank/DDBJ databases">
        <title>The deep terrestrial virosphere.</title>
        <authorList>
            <person name="Holmfeldt K."/>
            <person name="Nilsson E."/>
            <person name="Simone D."/>
            <person name="Lopez-Fernandez M."/>
            <person name="Wu X."/>
            <person name="de Brujin I."/>
            <person name="Lundin D."/>
            <person name="Andersson A."/>
            <person name="Bertilsson S."/>
            <person name="Dopson M."/>
        </authorList>
    </citation>
    <scope>NUCLEOTIDE SEQUENCE</scope>
    <source>
        <strain evidence="1">MM415B00358</strain>
    </source>
</reference>
<proteinExistence type="predicted"/>
<name>A0A6M3J838_9ZZZZ</name>
<gene>
    <name evidence="1" type="ORF">MM415B00358_0021</name>
</gene>
<dbReference type="EMBL" id="MT141552">
    <property type="protein sequence ID" value="QJA66259.1"/>
    <property type="molecule type" value="Genomic_DNA"/>
</dbReference>
<organism evidence="1">
    <name type="scientific">viral metagenome</name>
    <dbReference type="NCBI Taxonomy" id="1070528"/>
    <lineage>
        <taxon>unclassified sequences</taxon>
        <taxon>metagenomes</taxon>
        <taxon>organismal metagenomes</taxon>
    </lineage>
</organism>
<protein>
    <submittedName>
        <fullName evidence="1">Uncharacterized protein</fullName>
    </submittedName>
</protein>
<evidence type="ECO:0000313" key="1">
    <source>
        <dbReference type="EMBL" id="QJA66259.1"/>
    </source>
</evidence>